<feature type="domain" description="Gp5/Type VI secretion system Vgr protein OB-fold" evidence="2">
    <location>
        <begin position="20"/>
        <end position="87"/>
    </location>
</feature>
<sequence>MTTELFRVNELYRLLVNLIRPGTIHQVDHQRTRVRVQIDQLTSGWLPWLTTRAGNDQSWWAPEVGEQVIVLSPSGELANGFVLPAVYQNKHPTPSYDPDESVWLFKNHARFSYHRGNDELIIELTGEGNTKLVSPQGVHIVGDVFVDGNIEATGDITDHTRSMQDDRDIYNGHGHDVPGHGTAVPTGNKQ</sequence>
<reference evidence="3 4" key="1">
    <citation type="submission" date="2020-07" db="EMBL/GenBank/DDBJ databases">
        <title>Endozoicomonas sp. nov., isolated from sediment.</title>
        <authorList>
            <person name="Gu T."/>
        </authorList>
    </citation>
    <scope>NUCLEOTIDE SEQUENCE [LARGE SCALE GENOMIC DNA]</scope>
    <source>
        <strain evidence="3 4">SM1973</strain>
    </source>
</reference>
<organism evidence="3 4">
    <name type="scientific">Spartinivicinus marinus</name>
    <dbReference type="NCBI Taxonomy" id="2994442"/>
    <lineage>
        <taxon>Bacteria</taxon>
        <taxon>Pseudomonadati</taxon>
        <taxon>Pseudomonadota</taxon>
        <taxon>Gammaproteobacteria</taxon>
        <taxon>Oceanospirillales</taxon>
        <taxon>Zooshikellaceae</taxon>
        <taxon>Spartinivicinus</taxon>
    </lineage>
</organism>
<dbReference type="AlphaFoldDB" id="A0A853I9D9"/>
<comment type="caution">
    <text evidence="3">The sequence shown here is derived from an EMBL/GenBank/DDBJ whole genome shotgun (WGS) entry which is preliminary data.</text>
</comment>
<dbReference type="Proteomes" id="UP000569732">
    <property type="component" value="Unassembled WGS sequence"/>
</dbReference>
<dbReference type="Pfam" id="PF04717">
    <property type="entry name" value="Phage_base_V"/>
    <property type="match status" value="1"/>
</dbReference>
<evidence type="ECO:0000313" key="4">
    <source>
        <dbReference type="Proteomes" id="UP000569732"/>
    </source>
</evidence>
<dbReference type="InterPro" id="IPR013046">
    <property type="entry name" value="GpV/Gp45"/>
</dbReference>
<feature type="region of interest" description="Disordered" evidence="1">
    <location>
        <begin position="167"/>
        <end position="190"/>
    </location>
</feature>
<name>A0A853I9D9_9GAMM</name>
<dbReference type="InterPro" id="IPR037026">
    <property type="entry name" value="Vgr_OB-fold_dom_sf"/>
</dbReference>
<evidence type="ECO:0000259" key="2">
    <source>
        <dbReference type="Pfam" id="PF04717"/>
    </source>
</evidence>
<keyword evidence="4" id="KW-1185">Reference proteome</keyword>
<dbReference type="RefSeq" id="WP_180571875.1">
    <property type="nucleotide sequence ID" value="NZ_JACCKB010000185.1"/>
</dbReference>
<protein>
    <submittedName>
        <fullName evidence="3">Phage baseplate assembly protein V</fullName>
    </submittedName>
</protein>
<gene>
    <name evidence="3" type="ORF">H0A36_28265</name>
</gene>
<evidence type="ECO:0000256" key="1">
    <source>
        <dbReference type="SAM" id="MobiDB-lite"/>
    </source>
</evidence>
<evidence type="ECO:0000313" key="3">
    <source>
        <dbReference type="EMBL" id="NYZ69913.1"/>
    </source>
</evidence>
<dbReference type="EMBL" id="JACCKB010000185">
    <property type="protein sequence ID" value="NYZ69913.1"/>
    <property type="molecule type" value="Genomic_DNA"/>
</dbReference>
<dbReference type="NCBIfam" id="TIGR01644">
    <property type="entry name" value="phage_P2_V"/>
    <property type="match status" value="1"/>
</dbReference>
<dbReference type="InterPro" id="IPR006531">
    <property type="entry name" value="Gp5/Vgr_OB"/>
</dbReference>
<feature type="compositionally biased region" description="Basic and acidic residues" evidence="1">
    <location>
        <begin position="167"/>
        <end position="178"/>
    </location>
</feature>
<dbReference type="Gene3D" id="2.40.50.230">
    <property type="entry name" value="Gp5 N-terminal domain"/>
    <property type="match status" value="1"/>
</dbReference>
<accession>A0A853I9D9</accession>
<proteinExistence type="predicted"/>